<reference evidence="2 3" key="1">
    <citation type="submission" date="2019-02" db="EMBL/GenBank/DDBJ databases">
        <title>Genome sequencing of the rare red list fungi Dentipellis fragilis.</title>
        <authorList>
            <person name="Buettner E."/>
            <person name="Kellner H."/>
        </authorList>
    </citation>
    <scope>NUCLEOTIDE SEQUENCE [LARGE SCALE GENOMIC DNA]</scope>
    <source>
        <strain evidence="2 3">DSM 105465</strain>
    </source>
</reference>
<dbReference type="EMBL" id="SEOQ01000102">
    <property type="protein sequence ID" value="TFY70431.1"/>
    <property type="molecule type" value="Genomic_DNA"/>
</dbReference>
<feature type="region of interest" description="Disordered" evidence="1">
    <location>
        <begin position="131"/>
        <end position="193"/>
    </location>
</feature>
<keyword evidence="3" id="KW-1185">Reference proteome</keyword>
<comment type="caution">
    <text evidence="2">The sequence shown here is derived from an EMBL/GenBank/DDBJ whole genome shotgun (WGS) entry which is preliminary data.</text>
</comment>
<dbReference type="AlphaFoldDB" id="A0A4Y9Z9G5"/>
<evidence type="ECO:0000313" key="3">
    <source>
        <dbReference type="Proteomes" id="UP000298327"/>
    </source>
</evidence>
<dbReference type="OrthoDB" id="10644255at2759"/>
<proteinExistence type="predicted"/>
<gene>
    <name evidence="2" type="ORF">EVG20_g2591</name>
</gene>
<protein>
    <submittedName>
        <fullName evidence="2">Uncharacterized protein</fullName>
    </submittedName>
</protein>
<organism evidence="2 3">
    <name type="scientific">Dentipellis fragilis</name>
    <dbReference type="NCBI Taxonomy" id="205917"/>
    <lineage>
        <taxon>Eukaryota</taxon>
        <taxon>Fungi</taxon>
        <taxon>Dikarya</taxon>
        <taxon>Basidiomycota</taxon>
        <taxon>Agaricomycotina</taxon>
        <taxon>Agaricomycetes</taxon>
        <taxon>Russulales</taxon>
        <taxon>Hericiaceae</taxon>
        <taxon>Dentipellis</taxon>
    </lineage>
</organism>
<accession>A0A4Y9Z9G5</accession>
<dbReference type="Proteomes" id="UP000298327">
    <property type="component" value="Unassembled WGS sequence"/>
</dbReference>
<feature type="region of interest" description="Disordered" evidence="1">
    <location>
        <begin position="218"/>
        <end position="239"/>
    </location>
</feature>
<evidence type="ECO:0000256" key="1">
    <source>
        <dbReference type="SAM" id="MobiDB-lite"/>
    </source>
</evidence>
<sequence length="384" mass="42352">MTSLQLPGLPTQRSALSDRVSILRGRRPTHPTLDVNRAQGNQHPRIENRECRTEERGSQTNCAWQCPLVIAGADILQLSVKAYVNKHYPGPELGMTPTVAESTQSRNAHLSLDLHDTRTVGVPLQITQTGKEALGSKAQGRPKSQPQGSREARRNRQCRYASYSESFALPRYPENTGTGHEHGTQTRTLNRRSDRIHAHTLRAPSTDPLWLARGRHHGPPATRQQTGVRLPHTGADRRGHAAGRRLGRARAQISHGQPTPANSYAATRGLGVRTMYEYVRTWTGIDNYKAGSSWSLATLECTYQWHAHLPRTEQALVRVRVLASAQPRLETETETAEMSVGAMSGLRASAARLPHPGARGVRKQMCVSCNEVGYPAHYGFGGEC</sequence>
<evidence type="ECO:0000313" key="2">
    <source>
        <dbReference type="EMBL" id="TFY70431.1"/>
    </source>
</evidence>
<name>A0A4Y9Z9G5_9AGAM</name>